<dbReference type="InterPro" id="IPR036388">
    <property type="entry name" value="WH-like_DNA-bd_sf"/>
</dbReference>
<reference evidence="1" key="1">
    <citation type="submission" date="2021-08" db="EMBL/GenBank/DDBJ databases">
        <authorList>
            <person name="Nwanade C."/>
            <person name="Wang M."/>
            <person name="Masoudi A."/>
            <person name="Yu Z."/>
            <person name="Liu J."/>
        </authorList>
    </citation>
    <scope>NUCLEOTIDE SEQUENCE</scope>
    <source>
        <strain evidence="1">S122</strain>
        <plasmid evidence="1">unnamed2</plasmid>
    </source>
</reference>
<dbReference type="EMBL" id="CP081072">
    <property type="protein sequence ID" value="UWQ56052.1"/>
    <property type="molecule type" value="Genomic_DNA"/>
</dbReference>
<sequence>MAKKAKSKGFFALDVHQFERIRQSGLGVEEAATYLSLLKSTDQSNVVSSGGVRSVMDYSGLSRAEVKRAIRHLENRGLIECLEVERKRARKAERYNLPIYDSRRSLSPKERGIVDAIEAGQQPAGNSDIQAAHRAASKGWVEKRSDGWQIIEHANTVAFIPNSFVQVSEGHSPLYRLVNGGELGPIMLAAELYQLQNLMDERGVPLDVIRGHFRASDDFSVRLQNHRLHYLVPGRLYQDDETGERRSFDRAHSHKWRGEGGQAVWDNLRALDAAHVTEWAVYSANGKPPGNDEYGYNRPQRPLGVLRNGRQVLNTPESRPAFMAFLVYKLKQAKGQLTESLPQLIEEWQSSGWVFAFENASVSHVEGVSVLRLTHRAATDNAKVWYRDLCQECDRAFFFVEMAARSYFPQISGIMQEIQNASNFKEAISMKINDCSMQVQ</sequence>
<dbReference type="RefSeq" id="WP_259972827.1">
    <property type="nucleotide sequence ID" value="NZ_CP081072.1"/>
</dbReference>
<dbReference type="AlphaFoldDB" id="A0A9Q9HPY1"/>
<geneLocation type="plasmid" evidence="1 2">
    <name>unnamed2</name>
</geneLocation>
<organism evidence="1 2">
    <name type="scientific">Leisingera caerulea</name>
    <name type="common">Phaeobacter caeruleus</name>
    <dbReference type="NCBI Taxonomy" id="506591"/>
    <lineage>
        <taxon>Bacteria</taxon>
        <taxon>Pseudomonadati</taxon>
        <taxon>Pseudomonadota</taxon>
        <taxon>Alphaproteobacteria</taxon>
        <taxon>Rhodobacterales</taxon>
        <taxon>Roseobacteraceae</taxon>
        <taxon>Leisingera</taxon>
    </lineage>
</organism>
<name>A0A9Q9HPY1_LEICA</name>
<accession>A0A9Q9HPY1</accession>
<dbReference type="Gene3D" id="1.10.10.10">
    <property type="entry name" value="Winged helix-like DNA-binding domain superfamily/Winged helix DNA-binding domain"/>
    <property type="match status" value="1"/>
</dbReference>
<proteinExistence type="predicted"/>
<evidence type="ECO:0000313" key="1">
    <source>
        <dbReference type="EMBL" id="UWQ56052.1"/>
    </source>
</evidence>
<keyword evidence="1" id="KW-0614">Plasmid</keyword>
<dbReference type="Proteomes" id="UP001058713">
    <property type="component" value="Plasmid unnamed2"/>
</dbReference>
<evidence type="ECO:0000313" key="2">
    <source>
        <dbReference type="Proteomes" id="UP001058713"/>
    </source>
</evidence>
<protein>
    <submittedName>
        <fullName evidence="1">Uncharacterized protein</fullName>
    </submittedName>
</protein>
<dbReference type="KEGG" id="lcae:K3721_19285"/>
<gene>
    <name evidence="1" type="ORF">K3721_19285</name>
</gene>